<dbReference type="STRING" id="1006004.GBAG_2743"/>
<keyword evidence="2 6" id="KW-0808">Transferase</keyword>
<dbReference type="PANTHER" id="PTHR44051">
    <property type="entry name" value="GLUTATHIONE S-TRANSFERASE-RELATED"/>
    <property type="match status" value="1"/>
</dbReference>
<evidence type="ECO:0000256" key="2">
    <source>
        <dbReference type="ARBA" id="ARBA00022679"/>
    </source>
</evidence>
<dbReference type="AlphaFoldDB" id="A0A085G9N5"/>
<evidence type="ECO:0000256" key="3">
    <source>
        <dbReference type="RuleBase" id="RU003494"/>
    </source>
</evidence>
<evidence type="ECO:0000313" key="7">
    <source>
        <dbReference type="Proteomes" id="UP000028653"/>
    </source>
</evidence>
<dbReference type="InterPro" id="IPR010987">
    <property type="entry name" value="Glutathione-S-Trfase_C-like"/>
</dbReference>
<dbReference type="SFLD" id="SFLDG00358">
    <property type="entry name" value="Main_(cytGST)"/>
    <property type="match status" value="1"/>
</dbReference>
<accession>A0A085G9N5</accession>
<dbReference type="eggNOG" id="COG0625">
    <property type="taxonomic scope" value="Bacteria"/>
</dbReference>
<dbReference type="InterPro" id="IPR004045">
    <property type="entry name" value="Glutathione_S-Trfase_N"/>
</dbReference>
<dbReference type="FunFam" id="3.40.30.10:FF:000039">
    <property type="entry name" value="Glutathione S-transferase domain"/>
    <property type="match status" value="1"/>
</dbReference>
<dbReference type="OrthoDB" id="5958450at2"/>
<name>A0A085G9N5_9ENTR</name>
<protein>
    <submittedName>
        <fullName evidence="6">Putative glutathione S-transferase</fullName>
    </submittedName>
</protein>
<feature type="domain" description="GST C-terminal" evidence="5">
    <location>
        <begin position="88"/>
        <end position="208"/>
    </location>
</feature>
<evidence type="ECO:0000259" key="5">
    <source>
        <dbReference type="PROSITE" id="PS50405"/>
    </source>
</evidence>
<dbReference type="InterPro" id="IPR036282">
    <property type="entry name" value="Glutathione-S-Trfase_C_sf"/>
</dbReference>
<dbReference type="PROSITE" id="PS50404">
    <property type="entry name" value="GST_NTER"/>
    <property type="match status" value="1"/>
</dbReference>
<sequence length="208" mass="23444">MITVWGRDNSTNVKKVLWCLEELGVAYHSVPAGGKFGKTHDAEYLAMNPNALVPCIHDDATDLTLWESNTIVRYLAAQYGKESLWIADPATRARGEKWMDWAGTTLAGPHRGVFFSLVRIAPEDRSQKLIDESIEQCNALFAIIEAELAKQKWLGGDAFSVADIALAPSVYNLLNLDVQWHDFPNLQRWYQQLTQRPAFKKIVMIPLS</sequence>
<dbReference type="CDD" id="cd03047">
    <property type="entry name" value="GST_N_2"/>
    <property type="match status" value="1"/>
</dbReference>
<comment type="caution">
    <text evidence="6">The sequence shown here is derived from an EMBL/GenBank/DDBJ whole genome shotgun (WGS) entry which is preliminary data.</text>
</comment>
<organism evidence="6 7">
    <name type="scientific">Buttiauxella agrestis ATCC 33320</name>
    <dbReference type="NCBI Taxonomy" id="1006004"/>
    <lineage>
        <taxon>Bacteria</taxon>
        <taxon>Pseudomonadati</taxon>
        <taxon>Pseudomonadota</taxon>
        <taxon>Gammaproteobacteria</taxon>
        <taxon>Enterobacterales</taxon>
        <taxon>Enterobacteriaceae</taxon>
        <taxon>Buttiauxella</taxon>
    </lineage>
</organism>
<dbReference type="SFLD" id="SFLDS00019">
    <property type="entry name" value="Glutathione_Transferase_(cytos"/>
    <property type="match status" value="1"/>
</dbReference>
<dbReference type="InterPro" id="IPR036249">
    <property type="entry name" value="Thioredoxin-like_sf"/>
</dbReference>
<comment type="similarity">
    <text evidence="1 3">Belongs to the GST superfamily.</text>
</comment>
<dbReference type="Pfam" id="PF02798">
    <property type="entry name" value="GST_N"/>
    <property type="match status" value="1"/>
</dbReference>
<dbReference type="InterPro" id="IPR004046">
    <property type="entry name" value="GST_C"/>
</dbReference>
<gene>
    <name evidence="6" type="ORF">GBAG_2743</name>
</gene>
<dbReference type="Gene3D" id="3.40.30.10">
    <property type="entry name" value="Glutaredoxin"/>
    <property type="match status" value="1"/>
</dbReference>
<dbReference type="InterPro" id="IPR040079">
    <property type="entry name" value="Glutathione_S-Trfase"/>
</dbReference>
<dbReference type="PANTHER" id="PTHR44051:SF19">
    <property type="entry name" value="DISULFIDE-BOND OXIDOREDUCTASE YFCG"/>
    <property type="match status" value="1"/>
</dbReference>
<dbReference type="SUPFAM" id="SSF52833">
    <property type="entry name" value="Thioredoxin-like"/>
    <property type="match status" value="1"/>
</dbReference>
<dbReference type="SUPFAM" id="SSF47616">
    <property type="entry name" value="GST C-terminal domain-like"/>
    <property type="match status" value="1"/>
</dbReference>
<keyword evidence="7" id="KW-1185">Reference proteome</keyword>
<reference evidence="6 7" key="1">
    <citation type="submission" date="2014-05" db="EMBL/GenBank/DDBJ databases">
        <title>ATOL: Assembling a taxonomically balanced genome-scale reconstruction of the evolutionary history of the Enterobacteriaceae.</title>
        <authorList>
            <person name="Plunkett G.III."/>
            <person name="Neeno-Eckwall E.C."/>
            <person name="Glasner J.D."/>
            <person name="Perna N.T."/>
        </authorList>
    </citation>
    <scope>NUCLEOTIDE SEQUENCE [LARGE SCALE GENOMIC DNA]</scope>
    <source>
        <strain evidence="6 7">ATCC 33320</strain>
    </source>
</reference>
<dbReference type="SFLD" id="SFLDG01150">
    <property type="entry name" value="Main.1:_Beta-like"/>
    <property type="match status" value="1"/>
</dbReference>
<dbReference type="Gene3D" id="1.20.1050.10">
    <property type="match status" value="1"/>
</dbReference>
<evidence type="ECO:0000313" key="6">
    <source>
        <dbReference type="EMBL" id="KFC80430.1"/>
    </source>
</evidence>
<dbReference type="GO" id="GO:0016740">
    <property type="term" value="F:transferase activity"/>
    <property type="evidence" value="ECO:0007669"/>
    <property type="project" value="UniProtKB-KW"/>
</dbReference>
<dbReference type="Proteomes" id="UP000028653">
    <property type="component" value="Unassembled WGS sequence"/>
</dbReference>
<dbReference type="PROSITE" id="PS50405">
    <property type="entry name" value="GST_CTER"/>
    <property type="match status" value="1"/>
</dbReference>
<proteinExistence type="inferred from homology"/>
<dbReference type="EMBL" id="JMPI01000040">
    <property type="protein sequence ID" value="KFC80430.1"/>
    <property type="molecule type" value="Genomic_DNA"/>
</dbReference>
<feature type="domain" description="GST N-terminal" evidence="4">
    <location>
        <begin position="1"/>
        <end position="83"/>
    </location>
</feature>
<dbReference type="Pfam" id="PF00043">
    <property type="entry name" value="GST_C"/>
    <property type="match status" value="1"/>
</dbReference>
<evidence type="ECO:0000259" key="4">
    <source>
        <dbReference type="PROSITE" id="PS50404"/>
    </source>
</evidence>
<dbReference type="RefSeq" id="WP_034496934.1">
    <property type="nucleotide sequence ID" value="NZ_JMPI01000040.1"/>
</dbReference>
<evidence type="ECO:0000256" key="1">
    <source>
        <dbReference type="ARBA" id="ARBA00007409"/>
    </source>
</evidence>